<comment type="similarity">
    <text evidence="10">Belongs to the 'phage' integrase family. XerC subfamily.</text>
</comment>
<dbReference type="InterPro" id="IPR011932">
    <property type="entry name" value="Recomb_XerD"/>
</dbReference>
<feature type="active site" evidence="10">
    <location>
        <position position="171"/>
    </location>
</feature>
<comment type="similarity">
    <text evidence="2">Belongs to the 'phage' integrase family. XerD subfamily.</text>
</comment>
<dbReference type="GO" id="GO:0003677">
    <property type="term" value="F:DNA binding"/>
    <property type="evidence" value="ECO:0007669"/>
    <property type="project" value="UniProtKB-UniRule"/>
</dbReference>
<dbReference type="PROSITE" id="PS51898">
    <property type="entry name" value="TYR_RECOMBINASE"/>
    <property type="match status" value="1"/>
</dbReference>
<dbReference type="NCBIfam" id="NF001399">
    <property type="entry name" value="PRK00283.1"/>
    <property type="match status" value="1"/>
</dbReference>
<dbReference type="Pfam" id="PF00589">
    <property type="entry name" value="Phage_integrase"/>
    <property type="match status" value="1"/>
</dbReference>
<dbReference type="GO" id="GO:0051301">
    <property type="term" value="P:cell division"/>
    <property type="evidence" value="ECO:0007669"/>
    <property type="project" value="UniProtKB-KW"/>
</dbReference>
<evidence type="ECO:0000256" key="6">
    <source>
        <dbReference type="ARBA" id="ARBA00022908"/>
    </source>
</evidence>
<evidence type="ECO:0000313" key="13">
    <source>
        <dbReference type="EMBL" id="KGN72328.1"/>
    </source>
</evidence>
<keyword evidence="6 10" id="KW-0229">DNA integration</keyword>
<dbReference type="Gene3D" id="1.10.150.130">
    <property type="match status" value="1"/>
</dbReference>
<dbReference type="EMBL" id="JRFA01000031">
    <property type="protein sequence ID" value="KGN72328.1"/>
    <property type="molecule type" value="Genomic_DNA"/>
</dbReference>
<dbReference type="NCBIfam" id="TIGR02225">
    <property type="entry name" value="recomb_XerD"/>
    <property type="match status" value="1"/>
</dbReference>
<keyword evidence="14" id="KW-1185">Reference proteome</keyword>
<keyword evidence="7 10" id="KW-0238">DNA-binding</keyword>
<dbReference type="InterPro" id="IPR013762">
    <property type="entry name" value="Integrase-like_cat_sf"/>
</dbReference>
<reference evidence="13 14" key="1">
    <citation type="submission" date="2014-09" db="EMBL/GenBank/DDBJ databases">
        <title>Draft Genome Sequence of Porphyromonas macacae COT-192_OH2859.</title>
        <authorList>
            <person name="Wallis C."/>
            <person name="Deusch O."/>
            <person name="O'Flynn C."/>
            <person name="Davis I."/>
            <person name="Horsfall A."/>
            <person name="Kirkwood N."/>
            <person name="Harris S."/>
            <person name="Eisen J.A."/>
            <person name="Coil D.A."/>
            <person name="Darling A.E."/>
            <person name="Jospin G."/>
            <person name="Alexiev A."/>
        </authorList>
    </citation>
    <scope>NUCLEOTIDE SEQUENCE [LARGE SCALE GENOMIC DNA]</scope>
    <source>
        <strain evidence="14">COT-192 OH2859</strain>
    </source>
</reference>
<evidence type="ECO:0000256" key="3">
    <source>
        <dbReference type="ARBA" id="ARBA00022490"/>
    </source>
</evidence>
<dbReference type="GO" id="GO:0007059">
    <property type="term" value="P:chromosome segregation"/>
    <property type="evidence" value="ECO:0007669"/>
    <property type="project" value="UniProtKB-UniRule"/>
</dbReference>
<keyword evidence="3 10" id="KW-0963">Cytoplasm</keyword>
<dbReference type="GO" id="GO:0005737">
    <property type="term" value="C:cytoplasm"/>
    <property type="evidence" value="ECO:0007669"/>
    <property type="project" value="UniProtKB-SubCell"/>
</dbReference>
<dbReference type="Proteomes" id="UP000030103">
    <property type="component" value="Unassembled WGS sequence"/>
</dbReference>
<organism evidence="13 14">
    <name type="scientific">Porphyromonas macacae</name>
    <dbReference type="NCBI Taxonomy" id="28115"/>
    <lineage>
        <taxon>Bacteria</taxon>
        <taxon>Pseudomonadati</taxon>
        <taxon>Bacteroidota</taxon>
        <taxon>Bacteroidia</taxon>
        <taxon>Bacteroidales</taxon>
        <taxon>Porphyromonadaceae</taxon>
        <taxon>Porphyromonas</taxon>
    </lineage>
</organism>
<dbReference type="GO" id="GO:0006313">
    <property type="term" value="P:DNA transposition"/>
    <property type="evidence" value="ECO:0007669"/>
    <property type="project" value="UniProtKB-UniRule"/>
</dbReference>
<evidence type="ECO:0000259" key="11">
    <source>
        <dbReference type="PROSITE" id="PS51898"/>
    </source>
</evidence>
<sequence>MLPEDLNRQYMQYLRFELNLTAASCEAYMADMGKLQTYLEGEQKTIDEVDYELLQNFIAGLYDVGISPRSIARIISGIKSFFRFLVLEEYIESNPAELLDSPKIGKRLPVVLSEQEIDCIIAAIEPGSEFALRNRAIIETLYSCGLRVSELCNLRFGDLFLDESYLRVTGKGRKTRLVPMSPEAVRQIRLYIEEGRPTPVRGQEDMLFLSKRGKAISRIMVFHIIKELTALAGIDKNVSPHTFRHSFATHLLEGGAGLQAIQMMLGHEDIATTEIYTHIDRSMLVETINKFHPRNKNYKHP</sequence>
<feature type="active site" evidence="10">
    <location>
        <position position="267"/>
    </location>
</feature>
<dbReference type="InterPro" id="IPR010998">
    <property type="entry name" value="Integrase_recombinase_N"/>
</dbReference>
<keyword evidence="9 10" id="KW-0131">Cell cycle</keyword>
<comment type="function">
    <text evidence="10">Site-specific tyrosine recombinase, which acts by catalyzing the cutting and rejoining of the recombining DNA molecules. The XerC-XerD complex is essential to convert dimers of the bacterial chromosome into monomers to permit their segregation at cell division. It also contributes to the segregational stability of plasmids.</text>
</comment>
<evidence type="ECO:0000256" key="2">
    <source>
        <dbReference type="ARBA" id="ARBA00010450"/>
    </source>
</evidence>
<keyword evidence="4 10" id="KW-0132">Cell division</keyword>
<evidence type="ECO:0000256" key="1">
    <source>
        <dbReference type="ARBA" id="ARBA00004496"/>
    </source>
</evidence>
<feature type="domain" description="Tyr recombinase" evidence="11">
    <location>
        <begin position="107"/>
        <end position="289"/>
    </location>
</feature>
<keyword evidence="8 10" id="KW-0233">DNA recombination</keyword>
<evidence type="ECO:0000256" key="7">
    <source>
        <dbReference type="ARBA" id="ARBA00023125"/>
    </source>
</evidence>
<proteinExistence type="inferred from homology"/>
<gene>
    <name evidence="10" type="primary">xerC</name>
    <name evidence="13" type="ORF">HQ47_10335</name>
</gene>
<comment type="caution">
    <text evidence="13">The sequence shown here is derived from an EMBL/GenBank/DDBJ whole genome shotgun (WGS) entry which is preliminary data.</text>
</comment>
<evidence type="ECO:0000259" key="12">
    <source>
        <dbReference type="PROSITE" id="PS51900"/>
    </source>
</evidence>
<feature type="active site" description="O-(3'-phospho-DNA)-tyrosine intermediate" evidence="10">
    <location>
        <position position="276"/>
    </location>
</feature>
<dbReference type="eggNOG" id="COG4974">
    <property type="taxonomic scope" value="Bacteria"/>
</dbReference>
<feature type="active site" evidence="10">
    <location>
        <position position="241"/>
    </location>
</feature>
<comment type="subcellular location">
    <subcellularLocation>
        <location evidence="1 10">Cytoplasm</location>
    </subcellularLocation>
</comment>
<dbReference type="PANTHER" id="PTHR30349:SF81">
    <property type="entry name" value="TYROSINE RECOMBINASE XERC"/>
    <property type="match status" value="1"/>
</dbReference>
<accession>A0A0A2E084</accession>
<dbReference type="Pfam" id="PF02899">
    <property type="entry name" value="Phage_int_SAM_1"/>
    <property type="match status" value="1"/>
</dbReference>
<dbReference type="PANTHER" id="PTHR30349">
    <property type="entry name" value="PHAGE INTEGRASE-RELATED"/>
    <property type="match status" value="1"/>
</dbReference>
<dbReference type="STRING" id="28115.HQ47_10335"/>
<feature type="active site" evidence="10">
    <location>
        <position position="147"/>
    </location>
</feature>
<protein>
    <recommendedName>
        <fullName evidence="10">Tyrosine recombinase XerC</fullName>
    </recommendedName>
</protein>
<dbReference type="AlphaFoldDB" id="A0A0A2E084"/>
<dbReference type="InterPro" id="IPR004107">
    <property type="entry name" value="Integrase_SAM-like_N"/>
</dbReference>
<dbReference type="Gene3D" id="1.10.443.10">
    <property type="entry name" value="Intergrase catalytic core"/>
    <property type="match status" value="1"/>
</dbReference>
<feature type="domain" description="Core-binding (CB)" evidence="12">
    <location>
        <begin position="1"/>
        <end position="86"/>
    </location>
</feature>
<evidence type="ECO:0000256" key="8">
    <source>
        <dbReference type="ARBA" id="ARBA00023172"/>
    </source>
</evidence>
<dbReference type="SUPFAM" id="SSF56349">
    <property type="entry name" value="DNA breaking-rejoining enzymes"/>
    <property type="match status" value="1"/>
</dbReference>
<comment type="subunit">
    <text evidence="10">Forms a cyclic heterotetrameric complex composed of two molecules of XerC and two molecules of XerD.</text>
</comment>
<dbReference type="CDD" id="cd00798">
    <property type="entry name" value="INT_XerDC_C"/>
    <property type="match status" value="1"/>
</dbReference>
<feature type="active site" evidence="10">
    <location>
        <position position="244"/>
    </location>
</feature>
<dbReference type="GO" id="GO:0009037">
    <property type="term" value="F:tyrosine-based site-specific recombinase activity"/>
    <property type="evidence" value="ECO:0007669"/>
    <property type="project" value="UniProtKB-UniRule"/>
</dbReference>
<dbReference type="InterPro" id="IPR011010">
    <property type="entry name" value="DNA_brk_join_enz"/>
</dbReference>
<keyword evidence="5 10" id="KW-0159">Chromosome partition</keyword>
<evidence type="ECO:0000256" key="9">
    <source>
        <dbReference type="ARBA" id="ARBA00023306"/>
    </source>
</evidence>
<dbReference type="InterPro" id="IPR023009">
    <property type="entry name" value="Tyrosine_recombinase_XerC/XerD"/>
</dbReference>
<evidence type="ECO:0000256" key="5">
    <source>
        <dbReference type="ARBA" id="ARBA00022829"/>
    </source>
</evidence>
<evidence type="ECO:0000313" key="14">
    <source>
        <dbReference type="Proteomes" id="UP000030103"/>
    </source>
</evidence>
<dbReference type="HAMAP" id="MF_01808">
    <property type="entry name" value="Recomb_XerC_XerD"/>
    <property type="match status" value="1"/>
</dbReference>
<dbReference type="InterPro" id="IPR002104">
    <property type="entry name" value="Integrase_catalytic"/>
</dbReference>
<dbReference type="InterPro" id="IPR050090">
    <property type="entry name" value="Tyrosine_recombinase_XerCD"/>
</dbReference>
<evidence type="ECO:0000256" key="4">
    <source>
        <dbReference type="ARBA" id="ARBA00022618"/>
    </source>
</evidence>
<evidence type="ECO:0000256" key="10">
    <source>
        <dbReference type="HAMAP-Rule" id="MF_01808"/>
    </source>
</evidence>
<dbReference type="PROSITE" id="PS51900">
    <property type="entry name" value="CB"/>
    <property type="match status" value="1"/>
</dbReference>
<name>A0A0A2E084_9PORP</name>
<dbReference type="InterPro" id="IPR044068">
    <property type="entry name" value="CB"/>
</dbReference>